<evidence type="ECO:0000259" key="18">
    <source>
        <dbReference type="PROSITE" id="PS50110"/>
    </source>
</evidence>
<evidence type="ECO:0000256" key="8">
    <source>
        <dbReference type="ARBA" id="ARBA00022692"/>
    </source>
</evidence>
<feature type="transmembrane region" description="Helical" evidence="16">
    <location>
        <begin position="72"/>
        <end position="94"/>
    </location>
</feature>
<dbReference type="AlphaFoldDB" id="A0A385SXJ6"/>
<dbReference type="FunFam" id="3.30.565.10:FF:000010">
    <property type="entry name" value="Sensor histidine kinase RcsC"/>
    <property type="match status" value="1"/>
</dbReference>
<dbReference type="InterPro" id="IPR036641">
    <property type="entry name" value="HPT_dom_sf"/>
</dbReference>
<dbReference type="PRINTS" id="PR00344">
    <property type="entry name" value="BCTRLSENSOR"/>
</dbReference>
<dbReference type="SUPFAM" id="SSF47226">
    <property type="entry name" value="Histidine-containing phosphotransfer domain, HPT domain"/>
    <property type="match status" value="1"/>
</dbReference>
<keyword evidence="15" id="KW-0175">Coiled coil</keyword>
<dbReference type="InterPro" id="IPR005467">
    <property type="entry name" value="His_kinase_dom"/>
</dbReference>
<gene>
    <name evidence="20" type="ORF">D4L85_31375</name>
</gene>
<feature type="modified residue" description="4-aspartylphosphate" evidence="14">
    <location>
        <position position="700"/>
    </location>
</feature>
<feature type="domain" description="HPt" evidence="19">
    <location>
        <begin position="786"/>
        <end position="877"/>
    </location>
</feature>
<dbReference type="SUPFAM" id="SSF47384">
    <property type="entry name" value="Homodimeric domain of signal transducing histidine kinase"/>
    <property type="match status" value="1"/>
</dbReference>
<evidence type="ECO:0000256" key="5">
    <source>
        <dbReference type="ARBA" id="ARBA00022519"/>
    </source>
</evidence>
<dbReference type="InterPro" id="IPR003661">
    <property type="entry name" value="HisK_dim/P_dom"/>
</dbReference>
<dbReference type="Gene3D" id="3.40.50.2300">
    <property type="match status" value="1"/>
</dbReference>
<evidence type="ECO:0000256" key="3">
    <source>
        <dbReference type="ARBA" id="ARBA00012438"/>
    </source>
</evidence>
<dbReference type="InterPro" id="IPR036097">
    <property type="entry name" value="HisK_dim/P_sf"/>
</dbReference>
<evidence type="ECO:0000256" key="1">
    <source>
        <dbReference type="ARBA" id="ARBA00000085"/>
    </source>
</evidence>
<feature type="coiled-coil region" evidence="15">
    <location>
        <begin position="279"/>
        <end position="306"/>
    </location>
</feature>
<dbReference type="InterPro" id="IPR008207">
    <property type="entry name" value="Sig_transdc_His_kin_Hpt_dom"/>
</dbReference>
<evidence type="ECO:0000259" key="17">
    <source>
        <dbReference type="PROSITE" id="PS50109"/>
    </source>
</evidence>
<dbReference type="PROSITE" id="PS50110">
    <property type="entry name" value="RESPONSE_REGULATORY"/>
    <property type="match status" value="1"/>
</dbReference>
<dbReference type="InterPro" id="IPR001789">
    <property type="entry name" value="Sig_transdc_resp-reg_receiver"/>
</dbReference>
<dbReference type="CDD" id="cd00082">
    <property type="entry name" value="HisKA"/>
    <property type="match status" value="1"/>
</dbReference>
<keyword evidence="4" id="KW-1003">Cell membrane</keyword>
<feature type="domain" description="Histidine kinase" evidence="17">
    <location>
        <begin position="410"/>
        <end position="629"/>
    </location>
</feature>
<organism evidence="20 21">
    <name type="scientific">Chryseolinea soli</name>
    <dbReference type="NCBI Taxonomy" id="2321403"/>
    <lineage>
        <taxon>Bacteria</taxon>
        <taxon>Pseudomonadati</taxon>
        <taxon>Bacteroidota</taxon>
        <taxon>Cytophagia</taxon>
        <taxon>Cytophagales</taxon>
        <taxon>Fulvivirgaceae</taxon>
        <taxon>Chryseolinea</taxon>
    </lineage>
</organism>
<dbReference type="EMBL" id="CP032382">
    <property type="protein sequence ID" value="AYB34807.1"/>
    <property type="molecule type" value="Genomic_DNA"/>
</dbReference>
<sequence>MGRQKSAFIRKKSAFRLEYRSRKPGARSLFDEKLPHKTQSIPNLWPPIIVFPPIGMQYFRDKLYPTSVKRKILAGFLLAFVAILLALGITHFGFRDMLDTVNELSAPNRKLDALNDIFQEITALDQLQRAEAIRNPHKPYKAFLKQSKSLGNKIDSLGLLKWDTAQHDRLITIKQILQKRNSLFFSYLKLKSEVADNRRLSIRLDTLSTILQHEKILVDTSVVTTEKKTITTYTRDSVAAQKERSGLGKLFSKKKTPPPATTHVKVQEELSVTVDTLSVSRQNKALEEVEKIVTDLEKDQRAENKKLLQQELELIHANSLLINKLLSILHDVENEELAQMHEKNDHAIALVTKSISNIGFLLGAFFLGAALLVYLIWVDIGRSNYYKEQLEKAKDEAEELSQIKQRFLANMSHEIRTPLQSIIGFAEQLKHRGQTREAIDAIHSSSEHLLHIVDEVLDYSRISSGNFTLEQEPFDLLALVHEVESALRIQADRKALALVLDVEHARDFQLLGDGFRLRQILYNLIGNAIKFTAKGSVKLAVTTLEQEEDAYIRCIFEITDTGIGIRPEDLEKIFNQFEQASALIARHYGGTGLGLTIVKSLVEAQGGSLEVESVPEKGSTFRAAIPFARATAGAPRHAVQKKQPRSAFTGKVLVVDDDVMILRLCSLILQKNEVNFTTYGEAQDLINQQPDAAVSHILMDIRMPNINGVELCHVLRKRYPPQTRFVALTAHVFPQERQQLLDEGFDVVLSKPFREHELLDVLGIDADTTDTLDPNLSMLRLMTLGDEALFQSVLQQFIEETKRDVESLDRELKHMRAEPIREIVHKLAGRIGQMGSSELSVTLRDIETQLADGVALQDVLQPLLDAKDGVEGLLMSIQVNVVS</sequence>
<evidence type="ECO:0000256" key="13">
    <source>
        <dbReference type="PROSITE-ProRule" id="PRU00110"/>
    </source>
</evidence>
<dbReference type="Gene3D" id="1.20.120.160">
    <property type="entry name" value="HPT domain"/>
    <property type="match status" value="1"/>
</dbReference>
<evidence type="ECO:0000256" key="12">
    <source>
        <dbReference type="ARBA" id="ARBA00023136"/>
    </source>
</evidence>
<evidence type="ECO:0000256" key="2">
    <source>
        <dbReference type="ARBA" id="ARBA00004429"/>
    </source>
</evidence>
<dbReference type="InterPro" id="IPR003594">
    <property type="entry name" value="HATPase_dom"/>
</dbReference>
<dbReference type="PROSITE" id="PS50109">
    <property type="entry name" value="HIS_KIN"/>
    <property type="match status" value="1"/>
</dbReference>
<evidence type="ECO:0000256" key="4">
    <source>
        <dbReference type="ARBA" id="ARBA00022475"/>
    </source>
</evidence>
<name>A0A385SXJ6_9BACT</name>
<keyword evidence="21" id="KW-1185">Reference proteome</keyword>
<comment type="subcellular location">
    <subcellularLocation>
        <location evidence="2">Cell inner membrane</location>
        <topology evidence="2">Multi-pass membrane protein</topology>
    </subcellularLocation>
</comment>
<dbReference type="Gene3D" id="1.10.287.130">
    <property type="match status" value="1"/>
</dbReference>
<feature type="transmembrane region" description="Helical" evidence="16">
    <location>
        <begin position="358"/>
        <end position="377"/>
    </location>
</feature>
<dbReference type="Pfam" id="PF00072">
    <property type="entry name" value="Response_reg"/>
    <property type="match status" value="1"/>
</dbReference>
<dbReference type="Pfam" id="PF02518">
    <property type="entry name" value="HATPase_c"/>
    <property type="match status" value="1"/>
</dbReference>
<evidence type="ECO:0000256" key="9">
    <source>
        <dbReference type="ARBA" id="ARBA00022777"/>
    </source>
</evidence>
<dbReference type="InterPro" id="IPR011006">
    <property type="entry name" value="CheY-like_superfamily"/>
</dbReference>
<dbReference type="GO" id="GO:0000155">
    <property type="term" value="F:phosphorelay sensor kinase activity"/>
    <property type="evidence" value="ECO:0007669"/>
    <property type="project" value="InterPro"/>
</dbReference>
<keyword evidence="7" id="KW-0808">Transferase</keyword>
<dbReference type="KEGG" id="chk:D4L85_31375"/>
<dbReference type="SUPFAM" id="SSF52172">
    <property type="entry name" value="CheY-like"/>
    <property type="match status" value="1"/>
</dbReference>
<evidence type="ECO:0000256" key="7">
    <source>
        <dbReference type="ARBA" id="ARBA00022679"/>
    </source>
</evidence>
<evidence type="ECO:0000256" key="16">
    <source>
        <dbReference type="SAM" id="Phobius"/>
    </source>
</evidence>
<keyword evidence="8 16" id="KW-0812">Transmembrane</keyword>
<dbReference type="SMART" id="SM00448">
    <property type="entry name" value="REC"/>
    <property type="match status" value="1"/>
</dbReference>
<feature type="coiled-coil region" evidence="15">
    <location>
        <begin position="383"/>
        <end position="410"/>
    </location>
</feature>
<evidence type="ECO:0000313" key="21">
    <source>
        <dbReference type="Proteomes" id="UP000266183"/>
    </source>
</evidence>
<keyword evidence="6 14" id="KW-0597">Phosphoprotein</keyword>
<dbReference type="Gene3D" id="3.30.565.10">
    <property type="entry name" value="Histidine kinase-like ATPase, C-terminal domain"/>
    <property type="match status" value="1"/>
</dbReference>
<feature type="modified residue" description="Phosphohistidine" evidence="13">
    <location>
        <position position="825"/>
    </location>
</feature>
<dbReference type="SUPFAM" id="SSF55874">
    <property type="entry name" value="ATPase domain of HSP90 chaperone/DNA topoisomerase II/histidine kinase"/>
    <property type="match status" value="1"/>
</dbReference>
<evidence type="ECO:0000259" key="19">
    <source>
        <dbReference type="PROSITE" id="PS50894"/>
    </source>
</evidence>
<proteinExistence type="predicted"/>
<comment type="catalytic activity">
    <reaction evidence="1">
        <text>ATP + protein L-histidine = ADP + protein N-phospho-L-histidine.</text>
        <dbReference type="EC" id="2.7.13.3"/>
    </reaction>
</comment>
<dbReference type="SMART" id="SM00388">
    <property type="entry name" value="HisKA"/>
    <property type="match status" value="1"/>
</dbReference>
<dbReference type="GO" id="GO:0005886">
    <property type="term" value="C:plasma membrane"/>
    <property type="evidence" value="ECO:0007669"/>
    <property type="project" value="UniProtKB-SubCell"/>
</dbReference>
<keyword evidence="10" id="KW-0067">ATP-binding</keyword>
<dbReference type="CDD" id="cd17546">
    <property type="entry name" value="REC_hyHK_CKI1_RcsC-like"/>
    <property type="match status" value="1"/>
</dbReference>
<dbReference type="SMART" id="SM00387">
    <property type="entry name" value="HATPase_c"/>
    <property type="match status" value="1"/>
</dbReference>
<keyword evidence="10" id="KW-0547">Nucleotide-binding</keyword>
<dbReference type="CDD" id="cd16922">
    <property type="entry name" value="HATPase_EvgS-ArcB-TorS-like"/>
    <property type="match status" value="1"/>
</dbReference>
<evidence type="ECO:0000256" key="15">
    <source>
        <dbReference type="SAM" id="Coils"/>
    </source>
</evidence>
<evidence type="ECO:0000256" key="11">
    <source>
        <dbReference type="ARBA" id="ARBA00022989"/>
    </source>
</evidence>
<dbReference type="InterPro" id="IPR036890">
    <property type="entry name" value="HATPase_C_sf"/>
</dbReference>
<keyword evidence="9" id="KW-0418">Kinase</keyword>
<accession>A0A385SXJ6</accession>
<dbReference type="Pfam" id="PF00512">
    <property type="entry name" value="HisKA"/>
    <property type="match status" value="1"/>
</dbReference>
<dbReference type="PANTHER" id="PTHR43047">
    <property type="entry name" value="TWO-COMPONENT HISTIDINE PROTEIN KINASE"/>
    <property type="match status" value="1"/>
</dbReference>
<keyword evidence="12 16" id="KW-0472">Membrane</keyword>
<dbReference type="Proteomes" id="UP000266183">
    <property type="component" value="Chromosome"/>
</dbReference>
<evidence type="ECO:0000256" key="14">
    <source>
        <dbReference type="PROSITE-ProRule" id="PRU00169"/>
    </source>
</evidence>
<evidence type="ECO:0000256" key="10">
    <source>
        <dbReference type="ARBA" id="ARBA00022840"/>
    </source>
</evidence>
<keyword evidence="11 16" id="KW-1133">Transmembrane helix</keyword>
<dbReference type="InterPro" id="IPR004358">
    <property type="entry name" value="Sig_transdc_His_kin-like_C"/>
</dbReference>
<feature type="domain" description="Response regulatory" evidence="18">
    <location>
        <begin position="651"/>
        <end position="766"/>
    </location>
</feature>
<keyword evidence="5" id="KW-0997">Cell inner membrane</keyword>
<protein>
    <recommendedName>
        <fullName evidence="3">histidine kinase</fullName>
        <ecNumber evidence="3">2.7.13.3</ecNumber>
    </recommendedName>
</protein>
<dbReference type="PROSITE" id="PS50894">
    <property type="entry name" value="HPT"/>
    <property type="match status" value="1"/>
</dbReference>
<dbReference type="EC" id="2.7.13.3" evidence="3"/>
<reference evidence="21" key="1">
    <citation type="submission" date="2018-09" db="EMBL/GenBank/DDBJ databases">
        <title>Chryseolinea sp. KIS68-18 isolated from soil.</title>
        <authorList>
            <person name="Weon H.-Y."/>
            <person name="Kwon S.-W."/>
            <person name="Lee S.A."/>
        </authorList>
    </citation>
    <scope>NUCLEOTIDE SEQUENCE [LARGE SCALE GENOMIC DNA]</scope>
    <source>
        <strain evidence="21">KIS68-18</strain>
    </source>
</reference>
<evidence type="ECO:0000256" key="6">
    <source>
        <dbReference type="ARBA" id="ARBA00022553"/>
    </source>
</evidence>
<evidence type="ECO:0000313" key="20">
    <source>
        <dbReference type="EMBL" id="AYB34807.1"/>
    </source>
</evidence>